<keyword evidence="3" id="KW-1185">Reference proteome</keyword>
<dbReference type="RefSeq" id="WP_055189765.1">
    <property type="nucleotide sequence ID" value="NZ_FPBS01000051.1"/>
</dbReference>
<feature type="binding site" evidence="1">
    <location>
        <position position="340"/>
    </location>
    <ligand>
        <name>Zn(2+)</name>
        <dbReference type="ChEBI" id="CHEBI:29105"/>
    </ligand>
</feature>
<dbReference type="PRINTS" id="PR01955">
    <property type="entry name" value="LANCFRANKIA"/>
</dbReference>
<dbReference type="GO" id="GO:0031179">
    <property type="term" value="P:peptide modification"/>
    <property type="evidence" value="ECO:0007669"/>
    <property type="project" value="InterPro"/>
</dbReference>
<dbReference type="Proteomes" id="UP000050471">
    <property type="component" value="Unassembled WGS sequence"/>
</dbReference>
<proteinExistence type="predicted"/>
<dbReference type="Gene3D" id="1.50.10.20">
    <property type="match status" value="1"/>
</dbReference>
<comment type="caution">
    <text evidence="2">The sequence shown here is derived from an EMBL/GenBank/DDBJ whole genome shotgun (WGS) entry which is preliminary data.</text>
</comment>
<keyword evidence="1" id="KW-0862">Zinc</keyword>
<sequence>MNDTEILNAALTIGKMLARDAIWDGDRCNWLGPVNDFFFGTMLSGYGTMGPALYDGTAGIALFLAELGNLTDDHVITQTAIGAMNHSLSRYQDCPASVSLSFYTGHVGIGYAAIRVGQLFDRKALIARGVQIIRQALHSDISDTCILDVMLGVAASIPAVLSLRTAFNGDELEAPLLSWGHAILGQGQTNDAGLSWNTSAEMKRNAGDAEWLQSDLPARPNLLGYGHGAGGIGLALLELGTAFSIPAMSKAGLQAFAYEDHWFDDDRQCWPDLRFHDDPDAKGRTEVAWCHGATGIGLARFRAFELTGMPALLEDAQKATRLTRRALATRLTPATNLCLCHGVGSDLELILRARHECCSEDHALIHNVHAFIAGDFLAQQRPLPYGGGERHQPPGLMTGLAGTGYAFLRSLEQAPPSLLCPGLGSDVTSATQQRLTG</sequence>
<feature type="binding site" evidence="1">
    <location>
        <position position="290"/>
    </location>
    <ligand>
        <name>Zn(2+)</name>
        <dbReference type="ChEBI" id="CHEBI:29105"/>
    </ligand>
</feature>
<feature type="binding site" evidence="1">
    <location>
        <position position="341"/>
    </location>
    <ligand>
        <name>Zn(2+)</name>
        <dbReference type="ChEBI" id="CHEBI:29105"/>
    </ligand>
</feature>
<gene>
    <name evidence="2" type="ORF">AKJ29_12240</name>
</gene>
<dbReference type="AlphaFoldDB" id="A0A0P7IXI2"/>
<dbReference type="OrthoDB" id="9148343at2"/>
<keyword evidence="1" id="KW-0479">Metal-binding</keyword>
<dbReference type="STRING" id="154981.AKJ29_12240"/>
<dbReference type="PRINTS" id="PR01950">
    <property type="entry name" value="LANCSUPER"/>
</dbReference>
<dbReference type="Pfam" id="PF05147">
    <property type="entry name" value="LANC_like"/>
    <property type="match status" value="1"/>
</dbReference>
<dbReference type="InterPro" id="IPR007822">
    <property type="entry name" value="LANC-like"/>
</dbReference>
<evidence type="ECO:0008006" key="4">
    <source>
        <dbReference type="Google" id="ProtNLM"/>
    </source>
</evidence>
<evidence type="ECO:0000313" key="2">
    <source>
        <dbReference type="EMBL" id="KPN63426.1"/>
    </source>
</evidence>
<dbReference type="GO" id="GO:0046872">
    <property type="term" value="F:metal ion binding"/>
    <property type="evidence" value="ECO:0007669"/>
    <property type="project" value="UniProtKB-KW"/>
</dbReference>
<protein>
    <recommendedName>
        <fullName evidence="4">Lanthionine synthetase C family protein</fullName>
    </recommendedName>
</protein>
<dbReference type="SUPFAM" id="SSF158745">
    <property type="entry name" value="LanC-like"/>
    <property type="match status" value="1"/>
</dbReference>
<dbReference type="EMBL" id="LKBA01000006">
    <property type="protein sequence ID" value="KPN63426.1"/>
    <property type="molecule type" value="Genomic_DNA"/>
</dbReference>
<evidence type="ECO:0000256" key="1">
    <source>
        <dbReference type="PIRSR" id="PIRSR607822-1"/>
    </source>
</evidence>
<organism evidence="2 3">
    <name type="scientific">Aliiroseovarius crassostreae</name>
    <dbReference type="NCBI Taxonomy" id="154981"/>
    <lineage>
        <taxon>Bacteria</taxon>
        <taxon>Pseudomonadati</taxon>
        <taxon>Pseudomonadota</taxon>
        <taxon>Alphaproteobacteria</taxon>
        <taxon>Rhodobacterales</taxon>
        <taxon>Paracoccaceae</taxon>
        <taxon>Aliiroseovarius</taxon>
    </lineage>
</organism>
<name>A0A0P7IXI2_9RHOB</name>
<evidence type="ECO:0000313" key="3">
    <source>
        <dbReference type="Proteomes" id="UP000050471"/>
    </source>
</evidence>
<dbReference type="SMART" id="SM01260">
    <property type="entry name" value="LANC_like"/>
    <property type="match status" value="1"/>
</dbReference>
<reference evidence="2 3" key="1">
    <citation type="submission" date="2015-09" db="EMBL/GenBank/DDBJ databases">
        <title>Draft genome sequence of Aliiroseovarius crassostreae CV919-312TSm, the causative agent of Roseovarius Oyster Disease (formerly Juvenile Oyster Disease).</title>
        <authorList>
            <person name="Kessner L."/>
            <person name="Spinard E."/>
            <person name="Nelson D."/>
        </authorList>
    </citation>
    <scope>NUCLEOTIDE SEQUENCE [LARGE SCALE GENOMIC DNA]</scope>
    <source>
        <strain evidence="2 3">CV919-312</strain>
    </source>
</reference>
<accession>A0A0P7IXI2</accession>